<dbReference type="FunFam" id="2.60.40.60:FF:000033">
    <property type="entry name" value="FAT atypical cadherin 1"/>
    <property type="match status" value="1"/>
</dbReference>
<feature type="domain" description="Cadherin" evidence="12">
    <location>
        <begin position="49"/>
        <end position="149"/>
    </location>
</feature>
<keyword evidence="3" id="KW-0812">Transmembrane</keyword>
<dbReference type="PROSITE" id="PS50268">
    <property type="entry name" value="CADHERIN_2"/>
    <property type="match status" value="4"/>
</dbReference>
<dbReference type="Proteomes" id="UP000001593">
    <property type="component" value="Unassembled WGS sequence"/>
</dbReference>
<dbReference type="GO" id="GO:0005886">
    <property type="term" value="C:plasma membrane"/>
    <property type="evidence" value="ECO:0007669"/>
    <property type="project" value="UniProtKB-SubCell"/>
</dbReference>
<dbReference type="PANTHER" id="PTHR24025:SF23">
    <property type="entry name" value="NEURAL-CADHERIN"/>
    <property type="match status" value="1"/>
</dbReference>
<evidence type="ECO:0000256" key="4">
    <source>
        <dbReference type="ARBA" id="ARBA00022729"/>
    </source>
</evidence>
<dbReference type="AlphaFoldDB" id="A7RYP6"/>
<evidence type="ECO:0000313" key="13">
    <source>
        <dbReference type="EMBL" id="EDO43355.1"/>
    </source>
</evidence>
<dbReference type="SUPFAM" id="SSF49313">
    <property type="entry name" value="Cadherin-like"/>
    <property type="match status" value="4"/>
</dbReference>
<dbReference type="InterPro" id="IPR050971">
    <property type="entry name" value="Cadherin-domain_protein"/>
</dbReference>
<evidence type="ECO:0000259" key="12">
    <source>
        <dbReference type="PROSITE" id="PS50268"/>
    </source>
</evidence>
<evidence type="ECO:0000256" key="11">
    <source>
        <dbReference type="PROSITE-ProRule" id="PRU00043"/>
    </source>
</evidence>
<dbReference type="HOGENOM" id="CLU_047089_0_0_1"/>
<proteinExistence type="predicted"/>
<keyword evidence="2" id="KW-1003">Cell membrane</keyword>
<dbReference type="EMBL" id="DS469554">
    <property type="protein sequence ID" value="EDO43355.1"/>
    <property type="molecule type" value="Genomic_DNA"/>
</dbReference>
<keyword evidence="14" id="KW-1185">Reference proteome</keyword>
<protein>
    <recommendedName>
        <fullName evidence="12">Cadherin domain-containing protein</fullName>
    </recommendedName>
</protein>
<dbReference type="InterPro" id="IPR020894">
    <property type="entry name" value="Cadherin_CS"/>
</dbReference>
<evidence type="ECO:0000256" key="10">
    <source>
        <dbReference type="ARBA" id="ARBA00023180"/>
    </source>
</evidence>
<evidence type="ECO:0000256" key="9">
    <source>
        <dbReference type="ARBA" id="ARBA00023136"/>
    </source>
</evidence>
<keyword evidence="9" id="KW-0472">Membrane</keyword>
<accession>A7RYP6</accession>
<keyword evidence="5" id="KW-0677">Repeat</keyword>
<keyword evidence="8" id="KW-1133">Transmembrane helix</keyword>
<dbReference type="PROSITE" id="PS00232">
    <property type="entry name" value="CADHERIN_1"/>
    <property type="match status" value="1"/>
</dbReference>
<organism evidence="13 14">
    <name type="scientific">Nematostella vectensis</name>
    <name type="common">Starlet sea anemone</name>
    <dbReference type="NCBI Taxonomy" id="45351"/>
    <lineage>
        <taxon>Eukaryota</taxon>
        <taxon>Metazoa</taxon>
        <taxon>Cnidaria</taxon>
        <taxon>Anthozoa</taxon>
        <taxon>Hexacorallia</taxon>
        <taxon>Actiniaria</taxon>
        <taxon>Edwardsiidae</taxon>
        <taxon>Nematostella</taxon>
    </lineage>
</organism>
<evidence type="ECO:0000313" key="14">
    <source>
        <dbReference type="Proteomes" id="UP000001593"/>
    </source>
</evidence>
<evidence type="ECO:0000256" key="1">
    <source>
        <dbReference type="ARBA" id="ARBA00004162"/>
    </source>
</evidence>
<dbReference type="InterPro" id="IPR015919">
    <property type="entry name" value="Cadherin-like_sf"/>
</dbReference>
<feature type="non-terminal residue" evidence="13">
    <location>
        <position position="1"/>
    </location>
</feature>
<dbReference type="FunFam" id="2.60.40.60:FF:000116">
    <property type="entry name" value="Dachsous cadherin-related 2"/>
    <property type="match status" value="1"/>
</dbReference>
<dbReference type="InParanoid" id="A7RYP6"/>
<evidence type="ECO:0000256" key="3">
    <source>
        <dbReference type="ARBA" id="ARBA00022692"/>
    </source>
</evidence>
<gene>
    <name evidence="13" type="ORF">NEMVEDRAFT_v1g98014</name>
</gene>
<reference evidence="13 14" key="1">
    <citation type="journal article" date="2007" name="Science">
        <title>Sea anemone genome reveals ancestral eumetazoan gene repertoire and genomic organization.</title>
        <authorList>
            <person name="Putnam N.H."/>
            <person name="Srivastava M."/>
            <person name="Hellsten U."/>
            <person name="Dirks B."/>
            <person name="Chapman J."/>
            <person name="Salamov A."/>
            <person name="Terry A."/>
            <person name="Shapiro H."/>
            <person name="Lindquist E."/>
            <person name="Kapitonov V.V."/>
            <person name="Jurka J."/>
            <person name="Genikhovich G."/>
            <person name="Grigoriev I.V."/>
            <person name="Lucas S.M."/>
            <person name="Steele R.E."/>
            <person name="Finnerty J.R."/>
            <person name="Technau U."/>
            <person name="Martindale M.Q."/>
            <person name="Rokhsar D.S."/>
        </authorList>
    </citation>
    <scope>NUCLEOTIDE SEQUENCE [LARGE SCALE GENOMIC DNA]</scope>
    <source>
        <strain evidence="14">CH2 X CH6</strain>
    </source>
</reference>
<evidence type="ECO:0000256" key="2">
    <source>
        <dbReference type="ARBA" id="ARBA00022475"/>
    </source>
</evidence>
<feature type="domain" description="Cadherin" evidence="12">
    <location>
        <begin position="274"/>
        <end position="350"/>
    </location>
</feature>
<evidence type="ECO:0000256" key="7">
    <source>
        <dbReference type="ARBA" id="ARBA00022889"/>
    </source>
</evidence>
<evidence type="ECO:0000256" key="8">
    <source>
        <dbReference type="ARBA" id="ARBA00022989"/>
    </source>
</evidence>
<dbReference type="PANTHER" id="PTHR24025">
    <property type="entry name" value="DESMOGLEIN FAMILY MEMBER"/>
    <property type="match status" value="1"/>
</dbReference>
<feature type="domain" description="Cadherin" evidence="12">
    <location>
        <begin position="1"/>
        <end position="48"/>
    </location>
</feature>
<keyword evidence="4" id="KW-0732">Signal</keyword>
<keyword evidence="10" id="KW-0325">Glycoprotein</keyword>
<name>A7RYP6_NEMVE</name>
<dbReference type="Gene3D" id="2.60.40.60">
    <property type="entry name" value="Cadherins"/>
    <property type="match status" value="4"/>
</dbReference>
<keyword evidence="6 11" id="KW-0106">Calcium</keyword>
<dbReference type="GO" id="GO:0007156">
    <property type="term" value="P:homophilic cell adhesion via plasma membrane adhesion molecules"/>
    <property type="evidence" value="ECO:0007669"/>
    <property type="project" value="InterPro"/>
</dbReference>
<dbReference type="Pfam" id="PF00028">
    <property type="entry name" value="Cadherin"/>
    <property type="match status" value="3"/>
</dbReference>
<dbReference type="eggNOG" id="KOG1219">
    <property type="taxonomic scope" value="Eukaryota"/>
</dbReference>
<evidence type="ECO:0000256" key="5">
    <source>
        <dbReference type="ARBA" id="ARBA00022737"/>
    </source>
</evidence>
<dbReference type="PRINTS" id="PR00205">
    <property type="entry name" value="CADHERIN"/>
</dbReference>
<dbReference type="GO" id="GO:0005509">
    <property type="term" value="F:calcium ion binding"/>
    <property type="evidence" value="ECO:0007669"/>
    <property type="project" value="UniProtKB-UniRule"/>
</dbReference>
<dbReference type="OMA" id="DNANIRY"/>
<sequence>LILQRELDREVASGYNLTIKALNIHENKFRLAHIRIVVIDENDNAPTFPPSGYHTTIFTNVTEGQEIFRVNAIDVDTGDNANIRYHLLNHQQLFSIMPKTGVLVKTKERFAIDRTRNFTVIVVAINGEFKNVGTVTITVHPVNERRPTFLKRNYEVKVSEAVQVGTSVAKVFAADPDYGNLGKLRYSILTESCPFFGIDDDGVIRNVQPLTRHGGENCTLEITAQDSGIPPLETPRPATVSIVIEPDVNDNRPEFYQYRYSRVFLKEPPLYYAVDTVMAKDADSGQNGRLSYWISGGNEGNFFAIDSRTGVVKTSRMLQRQTLRLFNLTISVADQGSPPMKSEKDALVQVV</sequence>
<dbReference type="STRING" id="45351.A7RYP6"/>
<dbReference type="SMART" id="SM00112">
    <property type="entry name" value="CA"/>
    <property type="match status" value="3"/>
</dbReference>
<feature type="domain" description="Cadherin" evidence="12">
    <location>
        <begin position="150"/>
        <end position="255"/>
    </location>
</feature>
<keyword evidence="7" id="KW-0130">Cell adhesion</keyword>
<comment type="subcellular location">
    <subcellularLocation>
        <location evidence="1">Cell membrane</location>
        <topology evidence="1">Single-pass membrane protein</topology>
    </subcellularLocation>
</comment>
<dbReference type="CDD" id="cd11304">
    <property type="entry name" value="Cadherin_repeat"/>
    <property type="match status" value="4"/>
</dbReference>
<evidence type="ECO:0000256" key="6">
    <source>
        <dbReference type="ARBA" id="ARBA00022837"/>
    </source>
</evidence>
<dbReference type="InterPro" id="IPR002126">
    <property type="entry name" value="Cadherin-like_dom"/>
</dbReference>